<evidence type="ECO:0000256" key="1">
    <source>
        <dbReference type="ARBA" id="ARBA00004123"/>
    </source>
</evidence>
<dbReference type="GO" id="GO:0000118">
    <property type="term" value="C:histone deacetylase complex"/>
    <property type="evidence" value="ECO:0007669"/>
    <property type="project" value="TreeGrafter"/>
</dbReference>
<reference evidence="5" key="1">
    <citation type="journal article" date="2023" name="GigaByte">
        <title>Genome assembly of the bearded iris, Iris pallida Lam.</title>
        <authorList>
            <person name="Bruccoleri R.E."/>
            <person name="Oakeley E.J."/>
            <person name="Faust A.M.E."/>
            <person name="Altorfer M."/>
            <person name="Dessus-Babus S."/>
            <person name="Burckhardt D."/>
            <person name="Oertli M."/>
            <person name="Naumann U."/>
            <person name="Petersen F."/>
            <person name="Wong J."/>
        </authorList>
    </citation>
    <scope>NUCLEOTIDE SEQUENCE</scope>
    <source>
        <strain evidence="5">GSM-AAB239-AS_SAM_17_03QT</strain>
    </source>
</reference>
<organism evidence="5 6">
    <name type="scientific">Iris pallida</name>
    <name type="common">Sweet iris</name>
    <dbReference type="NCBI Taxonomy" id="29817"/>
    <lineage>
        <taxon>Eukaryota</taxon>
        <taxon>Viridiplantae</taxon>
        <taxon>Streptophyta</taxon>
        <taxon>Embryophyta</taxon>
        <taxon>Tracheophyta</taxon>
        <taxon>Spermatophyta</taxon>
        <taxon>Magnoliopsida</taxon>
        <taxon>Liliopsida</taxon>
        <taxon>Asparagales</taxon>
        <taxon>Iridaceae</taxon>
        <taxon>Iridoideae</taxon>
        <taxon>Irideae</taxon>
        <taxon>Iris</taxon>
    </lineage>
</organism>
<dbReference type="GO" id="GO:0032454">
    <property type="term" value="F:histone H3K9 demethylase activity"/>
    <property type="evidence" value="ECO:0007669"/>
    <property type="project" value="InterPro"/>
</dbReference>
<dbReference type="GO" id="GO:0031490">
    <property type="term" value="F:chromatin DNA binding"/>
    <property type="evidence" value="ECO:0007669"/>
    <property type="project" value="TreeGrafter"/>
</dbReference>
<comment type="caution">
    <text evidence="5">The sequence shown here is derived from an EMBL/GenBank/DDBJ whole genome shotgun (WGS) entry which is preliminary data.</text>
</comment>
<keyword evidence="3" id="KW-0479">Metal-binding</keyword>
<dbReference type="SUPFAM" id="SSF51197">
    <property type="entry name" value="Clavaminate synthase-like"/>
    <property type="match status" value="1"/>
</dbReference>
<keyword evidence="6" id="KW-1185">Reference proteome</keyword>
<evidence type="ECO:0000256" key="2">
    <source>
        <dbReference type="ARBA" id="ARBA00006801"/>
    </source>
</evidence>
<reference evidence="5" key="2">
    <citation type="submission" date="2023-04" db="EMBL/GenBank/DDBJ databases">
        <authorList>
            <person name="Bruccoleri R.E."/>
            <person name="Oakeley E.J."/>
            <person name="Faust A.-M."/>
            <person name="Dessus-Babus S."/>
            <person name="Altorfer M."/>
            <person name="Burckhardt D."/>
            <person name="Oertli M."/>
            <person name="Naumann U."/>
            <person name="Petersen F."/>
            <person name="Wong J."/>
        </authorList>
    </citation>
    <scope>NUCLEOTIDE SEQUENCE</scope>
    <source>
        <strain evidence="5">GSM-AAB239-AS_SAM_17_03QT</strain>
        <tissue evidence="5">Leaf</tissue>
    </source>
</reference>
<comment type="subcellular location">
    <subcellularLocation>
        <location evidence="1">Nucleus</location>
    </subcellularLocation>
</comment>
<dbReference type="Gene3D" id="2.60.120.650">
    <property type="entry name" value="Cupin"/>
    <property type="match status" value="1"/>
</dbReference>
<dbReference type="InterPro" id="IPR045109">
    <property type="entry name" value="LSDs-like"/>
</dbReference>
<accession>A0AAX6GRI6</accession>
<dbReference type="PANTHER" id="PTHR12549">
    <property type="entry name" value="JMJC DOMAIN-CONTAINING HISTONE DEMETHYLATION PROTEIN"/>
    <property type="match status" value="1"/>
</dbReference>
<protein>
    <submittedName>
        <fullName evidence="5">Lysine-specific demethylase JMJ25-like</fullName>
    </submittedName>
</protein>
<evidence type="ECO:0000313" key="6">
    <source>
        <dbReference type="Proteomes" id="UP001140949"/>
    </source>
</evidence>
<proteinExistence type="inferred from homology"/>
<dbReference type="GO" id="GO:0006357">
    <property type="term" value="P:regulation of transcription by RNA polymerase II"/>
    <property type="evidence" value="ECO:0007669"/>
    <property type="project" value="TreeGrafter"/>
</dbReference>
<evidence type="ECO:0000256" key="3">
    <source>
        <dbReference type="ARBA" id="ARBA00022723"/>
    </source>
</evidence>
<dbReference type="GO" id="GO:0000785">
    <property type="term" value="C:chromatin"/>
    <property type="evidence" value="ECO:0007669"/>
    <property type="project" value="TreeGrafter"/>
</dbReference>
<dbReference type="EMBL" id="JANAVB010016800">
    <property type="protein sequence ID" value="KAJ6831356.1"/>
    <property type="molecule type" value="Genomic_DNA"/>
</dbReference>
<dbReference type="GO" id="GO:0046872">
    <property type="term" value="F:metal ion binding"/>
    <property type="evidence" value="ECO:0007669"/>
    <property type="project" value="UniProtKB-KW"/>
</dbReference>
<sequence>MYCDRCKTSIVDFHRSCPSCTYDLCIGCCEDIRDGCQPADSGEIVVKYLNRGQKYMHGKYSSQCIDEVFREELVPMKKWKTESNGSIPCPPKELGGCGGSILELKCLFRESWLQELLANASKINKDYESSSLLEYSACCPCPSLSGQGDSDWKMLRKAASRENSYDNLLYCPAARDIQQGQLEHFQKHWIKGEPVIVRDVLEFTTGLSWEPMVMWRALRETSVSRTRADTENLEVEAINCLDFCRTEINIHQFFNDYAKGRYHDNGWPMLLKLKDWPPATDFGKRLPRHNAEFITSLPFPQYTSPQEGVLNLAAWLPKGV</sequence>
<dbReference type="PANTHER" id="PTHR12549:SF11">
    <property type="entry name" value="LYSINE-SPECIFIC DEMETHYLASE JMJ25"/>
    <property type="match status" value="1"/>
</dbReference>
<dbReference type="AlphaFoldDB" id="A0AAX6GRI6"/>
<keyword evidence="4" id="KW-0539">Nucleus</keyword>
<dbReference type="Proteomes" id="UP001140949">
    <property type="component" value="Unassembled WGS sequence"/>
</dbReference>
<dbReference type="GO" id="GO:0003712">
    <property type="term" value="F:transcription coregulator activity"/>
    <property type="evidence" value="ECO:0007669"/>
    <property type="project" value="TreeGrafter"/>
</dbReference>
<gene>
    <name evidence="5" type="ORF">M6B38_349610</name>
</gene>
<comment type="similarity">
    <text evidence="2">Belongs to the JARID1 histone demethylase family.</text>
</comment>
<evidence type="ECO:0000256" key="4">
    <source>
        <dbReference type="ARBA" id="ARBA00023242"/>
    </source>
</evidence>
<evidence type="ECO:0000313" key="5">
    <source>
        <dbReference type="EMBL" id="KAJ6831356.1"/>
    </source>
</evidence>
<name>A0AAX6GRI6_IRIPA</name>